<protein>
    <submittedName>
        <fullName evidence="1">Uncharacterized protein</fullName>
    </submittedName>
</protein>
<evidence type="ECO:0000313" key="2">
    <source>
        <dbReference type="Proteomes" id="UP001215151"/>
    </source>
</evidence>
<dbReference type="EMBL" id="JAPEVG010000964">
    <property type="protein sequence ID" value="KAJ8454453.1"/>
    <property type="molecule type" value="Genomic_DNA"/>
</dbReference>
<evidence type="ECO:0000313" key="1">
    <source>
        <dbReference type="EMBL" id="KAJ8454453.1"/>
    </source>
</evidence>
<dbReference type="Proteomes" id="UP001215151">
    <property type="component" value="Unassembled WGS sequence"/>
</dbReference>
<proteinExistence type="predicted"/>
<sequence length="167" mass="18218">MNFTLDDADPSLSFSATGWAIQNPSDPDLDQFFDNTYHVAQQDGATVTFVFQGVAFAIYGSTGPGHAKFTVQYDNVVVNNLAASASQTRFRQKLFGHSFGSDTGSHTVKLTAVLSGEGLAGEWLDLDYITFTSSSNARFVLPALRSLMRRFRLRASVSGRGFDHPHS</sequence>
<gene>
    <name evidence="1" type="ORF">ONZ51_g13013</name>
</gene>
<reference evidence="1" key="1">
    <citation type="submission" date="2022-11" db="EMBL/GenBank/DDBJ databases">
        <title>Genome Sequence of Cubamyces cubensis.</title>
        <authorList>
            <person name="Buettner E."/>
        </authorList>
    </citation>
    <scope>NUCLEOTIDE SEQUENCE</scope>
    <source>
        <strain evidence="1">MPL-01</strain>
    </source>
</reference>
<dbReference type="AlphaFoldDB" id="A0AAD7THA3"/>
<organism evidence="1 2">
    <name type="scientific">Trametes cubensis</name>
    <dbReference type="NCBI Taxonomy" id="1111947"/>
    <lineage>
        <taxon>Eukaryota</taxon>
        <taxon>Fungi</taxon>
        <taxon>Dikarya</taxon>
        <taxon>Basidiomycota</taxon>
        <taxon>Agaricomycotina</taxon>
        <taxon>Agaricomycetes</taxon>
        <taxon>Polyporales</taxon>
        <taxon>Polyporaceae</taxon>
        <taxon>Trametes</taxon>
    </lineage>
</organism>
<comment type="caution">
    <text evidence="1">The sequence shown here is derived from an EMBL/GenBank/DDBJ whole genome shotgun (WGS) entry which is preliminary data.</text>
</comment>
<name>A0AAD7THA3_9APHY</name>
<dbReference type="Gene3D" id="2.60.120.260">
    <property type="entry name" value="Galactose-binding domain-like"/>
    <property type="match status" value="1"/>
</dbReference>
<keyword evidence="2" id="KW-1185">Reference proteome</keyword>
<accession>A0AAD7THA3</accession>